<name>A0A6P2DHA3_9BACT</name>
<dbReference type="EMBL" id="LR593886">
    <property type="protein sequence ID" value="VTS00536.1"/>
    <property type="molecule type" value="Genomic_DNA"/>
</dbReference>
<dbReference type="KEGG" id="gms:SOIL9_81510"/>
<dbReference type="AlphaFoldDB" id="A0A6P2DHA3"/>
<dbReference type="GO" id="GO:0019243">
    <property type="term" value="P:methylglyoxal catabolic process to D-lactate via S-lactoyl-glutathione"/>
    <property type="evidence" value="ECO:0007669"/>
    <property type="project" value="TreeGrafter"/>
</dbReference>
<dbReference type="GO" id="GO:0005737">
    <property type="term" value="C:cytoplasm"/>
    <property type="evidence" value="ECO:0007669"/>
    <property type="project" value="TreeGrafter"/>
</dbReference>
<dbReference type="RefSeq" id="WP_162672200.1">
    <property type="nucleotide sequence ID" value="NZ_LR593886.1"/>
</dbReference>
<keyword evidence="6" id="KW-1185">Reference proteome</keyword>
<dbReference type="Pfam" id="PF01965">
    <property type="entry name" value="DJ-1_PfpI"/>
    <property type="match status" value="1"/>
</dbReference>
<dbReference type="GO" id="GO:0019172">
    <property type="term" value="F:glyoxalase III activity"/>
    <property type="evidence" value="ECO:0007669"/>
    <property type="project" value="TreeGrafter"/>
</dbReference>
<dbReference type="InterPro" id="IPR002818">
    <property type="entry name" value="DJ-1/PfpI"/>
</dbReference>
<dbReference type="PANTHER" id="PTHR48094">
    <property type="entry name" value="PROTEIN/NUCLEIC ACID DEGLYCASE DJ-1-RELATED"/>
    <property type="match status" value="1"/>
</dbReference>
<evidence type="ECO:0000256" key="3">
    <source>
        <dbReference type="ARBA" id="ARBA00038493"/>
    </source>
</evidence>
<keyword evidence="2" id="KW-0456">Lyase</keyword>
<gene>
    <name evidence="5" type="ORF">SOIL9_81510</name>
</gene>
<dbReference type="Proteomes" id="UP000464178">
    <property type="component" value="Chromosome"/>
</dbReference>
<evidence type="ECO:0000313" key="6">
    <source>
        <dbReference type="Proteomes" id="UP000464178"/>
    </source>
</evidence>
<sequence>MATNRILTIVTNVGEYEKVGYRTGLWLGELTHFMDVVEPSGFQCDIASPKGGYVPIDPESLMLQELGHAICLGGAVHKRYEDRAFMDRLKDTMKVADADASKYDAIYMTGGHGVCFDFQNPDLAKLTAAFWEAGKIVSAVCHGPAGLLEVKVGSEYLVKDKNLTGFSWTEEGLAKREKAVPYSLEDELKKRGAKYGKATLPFVSHVVEDGSLITGQNPVSAAAVGEAVAKKLKA</sequence>
<evidence type="ECO:0000256" key="1">
    <source>
        <dbReference type="ARBA" id="ARBA00023016"/>
    </source>
</evidence>
<evidence type="ECO:0000256" key="2">
    <source>
        <dbReference type="ARBA" id="ARBA00023239"/>
    </source>
</evidence>
<dbReference type="InterPro" id="IPR050325">
    <property type="entry name" value="Prot/Nucl_acid_deglycase"/>
</dbReference>
<dbReference type="PANTHER" id="PTHR48094:SF11">
    <property type="entry name" value="GLUTATHIONE-INDEPENDENT GLYOXALASE HSP31-RELATED"/>
    <property type="match status" value="1"/>
</dbReference>
<proteinExistence type="inferred from homology"/>
<keyword evidence="1" id="KW-0346">Stress response</keyword>
<feature type="domain" description="DJ-1/PfpI" evidence="4">
    <location>
        <begin position="92"/>
        <end position="230"/>
    </location>
</feature>
<evidence type="ECO:0000313" key="5">
    <source>
        <dbReference type="EMBL" id="VTS00536.1"/>
    </source>
</evidence>
<dbReference type="Gene3D" id="3.40.50.880">
    <property type="match status" value="1"/>
</dbReference>
<dbReference type="CDD" id="cd03141">
    <property type="entry name" value="GATase1_Hsp31_like"/>
    <property type="match status" value="1"/>
</dbReference>
<organism evidence="5 6">
    <name type="scientific">Gemmata massiliana</name>
    <dbReference type="NCBI Taxonomy" id="1210884"/>
    <lineage>
        <taxon>Bacteria</taxon>
        <taxon>Pseudomonadati</taxon>
        <taxon>Planctomycetota</taxon>
        <taxon>Planctomycetia</taxon>
        <taxon>Gemmatales</taxon>
        <taxon>Gemmataceae</taxon>
        <taxon>Gemmata</taxon>
    </lineage>
</organism>
<comment type="similarity">
    <text evidence="3">Belongs to the peptidase C56 family. HSP31-like subfamily.</text>
</comment>
<protein>
    <recommendedName>
        <fullName evidence="4">DJ-1/PfpI domain-containing protein</fullName>
    </recommendedName>
</protein>
<accession>A0A6P2DHA3</accession>
<dbReference type="SUPFAM" id="SSF52317">
    <property type="entry name" value="Class I glutamine amidotransferase-like"/>
    <property type="match status" value="1"/>
</dbReference>
<reference evidence="5 6" key="1">
    <citation type="submission" date="2019-05" db="EMBL/GenBank/DDBJ databases">
        <authorList>
            <consortium name="Science for Life Laboratories"/>
        </authorList>
    </citation>
    <scope>NUCLEOTIDE SEQUENCE [LARGE SCALE GENOMIC DNA]</scope>
    <source>
        <strain evidence="5">Soil9</strain>
    </source>
</reference>
<dbReference type="InterPro" id="IPR029062">
    <property type="entry name" value="Class_I_gatase-like"/>
</dbReference>
<evidence type="ECO:0000259" key="4">
    <source>
        <dbReference type="Pfam" id="PF01965"/>
    </source>
</evidence>